<organism evidence="1 2">
    <name type="scientific">Ixodes persulcatus</name>
    <name type="common">Taiga tick</name>
    <dbReference type="NCBI Taxonomy" id="34615"/>
    <lineage>
        <taxon>Eukaryota</taxon>
        <taxon>Metazoa</taxon>
        <taxon>Ecdysozoa</taxon>
        <taxon>Arthropoda</taxon>
        <taxon>Chelicerata</taxon>
        <taxon>Arachnida</taxon>
        <taxon>Acari</taxon>
        <taxon>Parasitiformes</taxon>
        <taxon>Ixodida</taxon>
        <taxon>Ixodoidea</taxon>
        <taxon>Ixodidae</taxon>
        <taxon>Ixodinae</taxon>
        <taxon>Ixodes</taxon>
    </lineage>
</organism>
<accession>A0AC60Q873</accession>
<evidence type="ECO:0000313" key="1">
    <source>
        <dbReference type="EMBL" id="KAG0429160.1"/>
    </source>
</evidence>
<gene>
    <name evidence="1" type="ORF">HPB47_023898</name>
</gene>
<reference evidence="1 2" key="1">
    <citation type="journal article" date="2020" name="Cell">
        <title>Large-Scale Comparative Analyses of Tick Genomes Elucidate Their Genetic Diversity and Vector Capacities.</title>
        <authorList>
            <consortium name="Tick Genome and Microbiome Consortium (TIGMIC)"/>
            <person name="Jia N."/>
            <person name="Wang J."/>
            <person name="Shi W."/>
            <person name="Du L."/>
            <person name="Sun Y."/>
            <person name="Zhan W."/>
            <person name="Jiang J.F."/>
            <person name="Wang Q."/>
            <person name="Zhang B."/>
            <person name="Ji P."/>
            <person name="Bell-Sakyi L."/>
            <person name="Cui X.M."/>
            <person name="Yuan T.T."/>
            <person name="Jiang B.G."/>
            <person name="Yang W.F."/>
            <person name="Lam T.T."/>
            <person name="Chang Q.C."/>
            <person name="Ding S.J."/>
            <person name="Wang X.J."/>
            <person name="Zhu J.G."/>
            <person name="Ruan X.D."/>
            <person name="Zhao L."/>
            <person name="Wei J.T."/>
            <person name="Ye R.Z."/>
            <person name="Que T.C."/>
            <person name="Du C.H."/>
            <person name="Zhou Y.H."/>
            <person name="Cheng J.X."/>
            <person name="Dai P.F."/>
            <person name="Guo W.B."/>
            <person name="Han X.H."/>
            <person name="Huang E.J."/>
            <person name="Li L.F."/>
            <person name="Wei W."/>
            <person name="Gao Y.C."/>
            <person name="Liu J.Z."/>
            <person name="Shao H.Z."/>
            <person name="Wang X."/>
            <person name="Wang C.C."/>
            <person name="Yang T.C."/>
            <person name="Huo Q.B."/>
            <person name="Li W."/>
            <person name="Chen H.Y."/>
            <person name="Chen S.E."/>
            <person name="Zhou L.G."/>
            <person name="Ni X.B."/>
            <person name="Tian J.H."/>
            <person name="Sheng Y."/>
            <person name="Liu T."/>
            <person name="Pan Y.S."/>
            <person name="Xia L.Y."/>
            <person name="Li J."/>
            <person name="Zhao F."/>
            <person name="Cao W.C."/>
        </authorList>
    </citation>
    <scope>NUCLEOTIDE SEQUENCE [LARGE SCALE GENOMIC DNA]</scope>
    <source>
        <strain evidence="1">Iper-2018</strain>
    </source>
</reference>
<protein>
    <submittedName>
        <fullName evidence="1">Uncharacterized protein</fullName>
    </submittedName>
</protein>
<name>A0AC60Q873_IXOPE</name>
<keyword evidence="2" id="KW-1185">Reference proteome</keyword>
<dbReference type="Proteomes" id="UP000805193">
    <property type="component" value="Unassembled WGS sequence"/>
</dbReference>
<proteinExistence type="predicted"/>
<evidence type="ECO:0000313" key="2">
    <source>
        <dbReference type="Proteomes" id="UP000805193"/>
    </source>
</evidence>
<dbReference type="EMBL" id="JABSTQ010009438">
    <property type="protein sequence ID" value="KAG0429160.1"/>
    <property type="molecule type" value="Genomic_DNA"/>
</dbReference>
<comment type="caution">
    <text evidence="1">The sequence shown here is derived from an EMBL/GenBank/DDBJ whole genome shotgun (WGS) entry which is preliminary data.</text>
</comment>
<sequence length="789" mass="88369">MATAGPTYVAGRTAMMVDGDALSPDEGGATAGWQVAGAPRKEERSEPESARDSKPHARLTKDETKMIIRPGGGINLMATPRAVITTAIVQAAGLRGRTAHTAKGVIKGNPTSETAEEIRRKLVTDRNPTVVDAHRLGNTTVLIVLFQGDRVPYSVIYGHTILECRLYRKQVEKCSKCGRVGHSQDVCPDPTNKICGKCGMKGDPEGHPCTPKYILCGRAHESASNECPARFRTPYIIEKRQYENWQPPRAIFKEEDIPHLGGSDGRRRSRSRSRRRGRTPSKSPSNRNSRSQSRSTSRTKMSSASCFNTYRNSGGAPQGRDKVSWSDAVSSRNTRDVRDETIENLKHEDQELRIGINKLTKAVPDLTKRAGGNEPRTRNTQPTEVQHTPGSQAPAYQRWRSPAINTLSARLAVLEESAPASRIAKYISHKVNFLRNKIQSLNSNLLNDFTHPSRVGNSICSDTRPDLSICLNAHNPSWPNLWEELGSDHRILETTVWRSGKRDDYPQRKIPFTDWDSFRTTRSARPPPEIKNLDEWTHSLLEDHKSNTTLENEVPDEAEGQLNTRLRTLLQAKHPTMSRWNKCRLKKSLQKKLAEINRKIEAHCATLRQQNRDRLCEETERNLLGKRAWQLLRNLLNPTTTKSASSDAITTVIHNATHSMGANATLKLSHPPYRSADSQALDAPFDFREIQAALTKLNTHSAAGPDRVTNKILRNLDNPSIEALTTFINARWEEGETPFLTLDAVQLDKLNKKLRKLYKVILGIPVSTNNQPPEEMGIHNTIEEIIEAQ</sequence>